<dbReference type="OrthoDB" id="287041at2759"/>
<evidence type="ECO:0000256" key="9">
    <source>
        <dbReference type="ARBA" id="ARBA00022989"/>
    </source>
</evidence>
<dbReference type="InterPro" id="IPR050365">
    <property type="entry name" value="TIM50"/>
</dbReference>
<feature type="region of interest" description="Disordered" evidence="16">
    <location>
        <begin position="19"/>
        <end position="105"/>
    </location>
</feature>
<keyword evidence="11 14" id="KW-0496">Mitochondrion</keyword>
<evidence type="ECO:0000256" key="8">
    <source>
        <dbReference type="ARBA" id="ARBA00022946"/>
    </source>
</evidence>
<dbReference type="FunFam" id="3.40.50.1000:FF:000019">
    <property type="entry name" value="Mitochondrial import inner membrane translocase subunit TIM50"/>
    <property type="match status" value="1"/>
</dbReference>
<keyword evidence="9" id="KW-1133">Transmembrane helix</keyword>
<sequence>MFSILSRSIPRRTLVQSVRYVSQKSTVPPKKKVKSARAKATPPPPPPPPAPETEATANAEPSPVPEPTNPLTGVPTLDFSPPEFQKESQTTGAKSSKGSLSTSERKRQFMGRVSLVLLGLALTGQTIYMGREWEEDELKAKKLKPEQAPSTRWGRTKERFTGIFNYFSDPAWPELLPPPYPPPHQKPYTLLLSIDDLLVTSTWDRQHGWRTAKRPGVDYFLGYISQFYEVVIFTTQPHYTAMPIIDKLDRYNFFILYRLFRDATRTVNGKIVKDLSYLNRDLSKVILLDTHPEHVETHPENSIVLPKWKGDPKDKGLVAMIPFLESIAIYKPADVRPVLKAYAGKDIPLEYAKVEAEMKAKHVAEWKAKHKSIGPGFSFGSALGLSTTPGLPKDQAPPTYLEFKRQEAQQHYKEEMKYINDNKEELERLLAQDQQMMNAQVPGTLLEAMDQIMGNAPPPAAPGAAGTTVPISGSPAAGTSSSQASPTQEAKA</sequence>
<dbReference type="InterPro" id="IPR004274">
    <property type="entry name" value="FCP1_dom"/>
</dbReference>
<dbReference type="SUPFAM" id="SSF56784">
    <property type="entry name" value="HAD-like"/>
    <property type="match status" value="1"/>
</dbReference>
<evidence type="ECO:0000313" key="18">
    <source>
        <dbReference type="EMBL" id="KIM36841.1"/>
    </source>
</evidence>
<evidence type="ECO:0000256" key="6">
    <source>
        <dbReference type="ARBA" id="ARBA00022792"/>
    </source>
</evidence>
<evidence type="ECO:0000259" key="17">
    <source>
        <dbReference type="PROSITE" id="PS50969"/>
    </source>
</evidence>
<keyword evidence="8 14" id="KW-0809">Transit peptide</keyword>
<keyword evidence="6" id="KW-0999">Mitochondrion inner membrane</keyword>
<feature type="domain" description="FCP1 homology" evidence="17">
    <location>
        <begin position="183"/>
        <end position="327"/>
    </location>
</feature>
<feature type="region of interest" description="Disordered" evidence="16">
    <location>
        <begin position="453"/>
        <end position="492"/>
    </location>
</feature>
<feature type="compositionally biased region" description="Pro residues" evidence="16">
    <location>
        <begin position="41"/>
        <end position="51"/>
    </location>
</feature>
<protein>
    <recommendedName>
        <fullName evidence="3 14">Mitochondrial import inner membrane translocase subunit TIM50</fullName>
    </recommendedName>
</protein>
<gene>
    <name evidence="18" type="ORF">M413DRAFT_77837</name>
</gene>
<evidence type="ECO:0000256" key="16">
    <source>
        <dbReference type="SAM" id="MobiDB-lite"/>
    </source>
</evidence>
<dbReference type="Proteomes" id="UP000053424">
    <property type="component" value="Unassembled WGS sequence"/>
</dbReference>
<reference evidence="19" key="2">
    <citation type="submission" date="2015-01" db="EMBL/GenBank/DDBJ databases">
        <title>Evolutionary Origins and Diversification of the Mycorrhizal Mutualists.</title>
        <authorList>
            <consortium name="DOE Joint Genome Institute"/>
            <consortium name="Mycorrhizal Genomics Consortium"/>
            <person name="Kohler A."/>
            <person name="Kuo A."/>
            <person name="Nagy L.G."/>
            <person name="Floudas D."/>
            <person name="Copeland A."/>
            <person name="Barry K.W."/>
            <person name="Cichocki N."/>
            <person name="Veneault-Fourrey C."/>
            <person name="LaButti K."/>
            <person name="Lindquist E.A."/>
            <person name="Lipzen A."/>
            <person name="Lundell T."/>
            <person name="Morin E."/>
            <person name="Murat C."/>
            <person name="Riley R."/>
            <person name="Ohm R."/>
            <person name="Sun H."/>
            <person name="Tunlid A."/>
            <person name="Henrissat B."/>
            <person name="Grigoriev I.V."/>
            <person name="Hibbett D.S."/>
            <person name="Martin F."/>
        </authorList>
    </citation>
    <scope>NUCLEOTIDE SEQUENCE [LARGE SCALE GENOMIC DNA]</scope>
    <source>
        <strain evidence="19">h7</strain>
    </source>
</reference>
<evidence type="ECO:0000256" key="13">
    <source>
        <dbReference type="ARBA" id="ARBA00065975"/>
    </source>
</evidence>
<evidence type="ECO:0000256" key="10">
    <source>
        <dbReference type="ARBA" id="ARBA00023010"/>
    </source>
</evidence>
<keyword evidence="5" id="KW-0812">Transmembrane</keyword>
<dbReference type="GO" id="GO:0015031">
    <property type="term" value="P:protein transport"/>
    <property type="evidence" value="ECO:0007669"/>
    <property type="project" value="UniProtKB-KW"/>
</dbReference>
<keyword evidence="12" id="KW-0472">Membrane</keyword>
<evidence type="ECO:0000256" key="11">
    <source>
        <dbReference type="ARBA" id="ARBA00023128"/>
    </source>
</evidence>
<dbReference type="Pfam" id="PF03031">
    <property type="entry name" value="NIF"/>
    <property type="match status" value="1"/>
</dbReference>
<dbReference type="PROSITE" id="PS50969">
    <property type="entry name" value="FCP1"/>
    <property type="match status" value="1"/>
</dbReference>
<evidence type="ECO:0000256" key="5">
    <source>
        <dbReference type="ARBA" id="ARBA00022692"/>
    </source>
</evidence>
<feature type="compositionally biased region" description="Low complexity" evidence="16">
    <location>
        <begin position="52"/>
        <end position="61"/>
    </location>
</feature>
<feature type="compositionally biased region" description="Polar residues" evidence="16">
    <location>
        <begin position="477"/>
        <end position="492"/>
    </location>
</feature>
<accession>A0A0C3BZG8</accession>
<comment type="subcellular location">
    <subcellularLocation>
        <location evidence="1 14">Mitochondrion inner membrane</location>
        <topology evidence="1 14">Single-pass membrane protein</topology>
    </subcellularLocation>
</comment>
<organism evidence="18 19">
    <name type="scientific">Hebeloma cylindrosporum</name>
    <dbReference type="NCBI Taxonomy" id="76867"/>
    <lineage>
        <taxon>Eukaryota</taxon>
        <taxon>Fungi</taxon>
        <taxon>Dikarya</taxon>
        <taxon>Basidiomycota</taxon>
        <taxon>Agaricomycotina</taxon>
        <taxon>Agaricomycetes</taxon>
        <taxon>Agaricomycetidae</taxon>
        <taxon>Agaricales</taxon>
        <taxon>Agaricineae</taxon>
        <taxon>Hymenogastraceae</taxon>
        <taxon>Hebeloma</taxon>
    </lineage>
</organism>
<keyword evidence="7 14" id="KW-0653">Protein transport</keyword>
<evidence type="ECO:0000256" key="7">
    <source>
        <dbReference type="ARBA" id="ARBA00022927"/>
    </source>
</evidence>
<comment type="similarity">
    <text evidence="2 14">Belongs to the TIM50 family.</text>
</comment>
<evidence type="ECO:0000256" key="2">
    <source>
        <dbReference type="ARBA" id="ARBA00006344"/>
    </source>
</evidence>
<dbReference type="PANTHER" id="PTHR12210">
    <property type="entry name" value="DULLARD PROTEIN PHOSPHATASE"/>
    <property type="match status" value="1"/>
</dbReference>
<keyword evidence="15" id="KW-0175">Coiled coil</keyword>
<dbReference type="GO" id="GO:0005744">
    <property type="term" value="C:TIM23 mitochondrial import inner membrane translocase complex"/>
    <property type="evidence" value="ECO:0007669"/>
    <property type="project" value="UniProtKB-UniRule"/>
</dbReference>
<reference evidence="18 19" key="1">
    <citation type="submission" date="2014-04" db="EMBL/GenBank/DDBJ databases">
        <authorList>
            <consortium name="DOE Joint Genome Institute"/>
            <person name="Kuo A."/>
            <person name="Gay G."/>
            <person name="Dore J."/>
            <person name="Kohler A."/>
            <person name="Nagy L.G."/>
            <person name="Floudas D."/>
            <person name="Copeland A."/>
            <person name="Barry K.W."/>
            <person name="Cichocki N."/>
            <person name="Veneault-Fourrey C."/>
            <person name="LaButti K."/>
            <person name="Lindquist E.A."/>
            <person name="Lipzen A."/>
            <person name="Lundell T."/>
            <person name="Morin E."/>
            <person name="Murat C."/>
            <person name="Sun H."/>
            <person name="Tunlid A."/>
            <person name="Henrissat B."/>
            <person name="Grigoriev I.V."/>
            <person name="Hibbett D.S."/>
            <person name="Martin F."/>
            <person name="Nordberg H.P."/>
            <person name="Cantor M.N."/>
            <person name="Hua S.X."/>
        </authorList>
    </citation>
    <scope>NUCLEOTIDE SEQUENCE [LARGE SCALE GENOMIC DNA]</scope>
    <source>
        <strain evidence="19">h7</strain>
    </source>
</reference>
<comment type="subunit">
    <text evidence="13">Component of the TIM23 complex, at least composed of TIM23, TIM17 and TIM50. Interacts with preproteins in transit.</text>
</comment>
<dbReference type="HOGENOM" id="CLU_023309_1_0_1"/>
<dbReference type="CDD" id="cd07521">
    <property type="entry name" value="HAD_FCP1-like"/>
    <property type="match status" value="1"/>
</dbReference>
<keyword evidence="10 14" id="KW-0811">Translocation</keyword>
<dbReference type="STRING" id="686832.A0A0C3BZG8"/>
<feature type="coiled-coil region" evidence="15">
    <location>
        <begin position="409"/>
        <end position="436"/>
    </location>
</feature>
<evidence type="ECO:0000256" key="4">
    <source>
        <dbReference type="ARBA" id="ARBA00022448"/>
    </source>
</evidence>
<evidence type="ECO:0000256" key="15">
    <source>
        <dbReference type="SAM" id="Coils"/>
    </source>
</evidence>
<dbReference type="AlphaFoldDB" id="A0A0C3BZG8"/>
<keyword evidence="19" id="KW-1185">Reference proteome</keyword>
<evidence type="ECO:0000256" key="3">
    <source>
        <dbReference type="ARBA" id="ARBA00020799"/>
    </source>
</evidence>
<evidence type="ECO:0000256" key="14">
    <source>
        <dbReference type="RuleBase" id="RU365079"/>
    </source>
</evidence>
<proteinExistence type="inferred from homology"/>
<name>A0A0C3BZG8_HEBCY</name>
<keyword evidence="4 14" id="KW-0813">Transport</keyword>
<dbReference type="Gene3D" id="3.40.50.1000">
    <property type="entry name" value="HAD superfamily/HAD-like"/>
    <property type="match status" value="1"/>
</dbReference>
<evidence type="ECO:0000256" key="12">
    <source>
        <dbReference type="ARBA" id="ARBA00023136"/>
    </source>
</evidence>
<dbReference type="InterPro" id="IPR023214">
    <property type="entry name" value="HAD_sf"/>
</dbReference>
<evidence type="ECO:0000256" key="1">
    <source>
        <dbReference type="ARBA" id="ARBA00004434"/>
    </source>
</evidence>
<comment type="function">
    <text evidence="14">Essential component of the TIM23 complex, a complex that mediates the translocation of transit peptide-containing proteins across the mitochondrial inner membrane.</text>
</comment>
<evidence type="ECO:0000313" key="19">
    <source>
        <dbReference type="Proteomes" id="UP000053424"/>
    </source>
</evidence>
<dbReference type="InterPro" id="IPR036412">
    <property type="entry name" value="HAD-like_sf"/>
</dbReference>
<feature type="compositionally biased region" description="Polar residues" evidence="16">
    <location>
        <begin position="87"/>
        <end position="102"/>
    </location>
</feature>
<dbReference type="SMART" id="SM00577">
    <property type="entry name" value="CPDc"/>
    <property type="match status" value="1"/>
</dbReference>
<dbReference type="EMBL" id="KN831802">
    <property type="protein sequence ID" value="KIM36841.1"/>
    <property type="molecule type" value="Genomic_DNA"/>
</dbReference>